<dbReference type="OrthoDB" id="10039898at2759"/>
<name>A0A817P8V7_9BILA</name>
<evidence type="ECO:0000313" key="4">
    <source>
        <dbReference type="EMBL" id="CAF3568943.1"/>
    </source>
</evidence>
<sequence length="162" mass="18822">MIALLIPIRRIFIFLILVQSVALYKIYSLDNNPSALQSDSLSSSSSFNKENNQVLPFKSMEIHDGDNDDGAVFDTNNYENNDNVAPWLSYLSETRQNEKPSWKRSIFSFKSSNSDVQHRNNRPHWNPLVAAYKRCGELSMHEERESCFKDAVQRLFVFKLRK</sequence>
<evidence type="ECO:0000313" key="9">
    <source>
        <dbReference type="EMBL" id="CAF4509580.1"/>
    </source>
</evidence>
<organism evidence="1 11">
    <name type="scientific">Rotaria socialis</name>
    <dbReference type="NCBI Taxonomy" id="392032"/>
    <lineage>
        <taxon>Eukaryota</taxon>
        <taxon>Metazoa</taxon>
        <taxon>Spiralia</taxon>
        <taxon>Gnathifera</taxon>
        <taxon>Rotifera</taxon>
        <taxon>Eurotatoria</taxon>
        <taxon>Bdelloidea</taxon>
        <taxon>Philodinida</taxon>
        <taxon>Philodinidae</taxon>
        <taxon>Rotaria</taxon>
    </lineage>
</organism>
<reference evidence="1" key="1">
    <citation type="submission" date="2021-02" db="EMBL/GenBank/DDBJ databases">
        <authorList>
            <person name="Nowell W R."/>
        </authorList>
    </citation>
    <scope>NUCLEOTIDE SEQUENCE</scope>
</reference>
<evidence type="ECO:0000313" key="10">
    <source>
        <dbReference type="EMBL" id="CAF4925685.1"/>
    </source>
</evidence>
<dbReference type="Proteomes" id="UP000663873">
    <property type="component" value="Unassembled WGS sequence"/>
</dbReference>
<dbReference type="Proteomes" id="UP000663848">
    <property type="component" value="Unassembled WGS sequence"/>
</dbReference>
<evidence type="ECO:0000313" key="6">
    <source>
        <dbReference type="EMBL" id="CAF4164125.1"/>
    </source>
</evidence>
<evidence type="ECO:0000313" key="11">
    <source>
        <dbReference type="Proteomes" id="UP000663825"/>
    </source>
</evidence>
<dbReference type="Proteomes" id="UP000663851">
    <property type="component" value="Unassembled WGS sequence"/>
</dbReference>
<dbReference type="Proteomes" id="UP000663869">
    <property type="component" value="Unassembled WGS sequence"/>
</dbReference>
<dbReference type="EMBL" id="CAJNYD010004077">
    <property type="protein sequence ID" value="CAF3568943.1"/>
    <property type="molecule type" value="Genomic_DNA"/>
</dbReference>
<keyword evidence="12" id="KW-1185">Reference proteome</keyword>
<dbReference type="Proteomes" id="UP000663838">
    <property type="component" value="Unassembled WGS sequence"/>
</dbReference>
<dbReference type="EMBL" id="CAJOBS010000055">
    <property type="protein sequence ID" value="CAF4481503.1"/>
    <property type="molecule type" value="Genomic_DNA"/>
</dbReference>
<dbReference type="EMBL" id="CAJOBP010007208">
    <property type="protein sequence ID" value="CAF4509580.1"/>
    <property type="molecule type" value="Genomic_DNA"/>
</dbReference>
<evidence type="ECO:0000313" key="7">
    <source>
        <dbReference type="EMBL" id="CAF4228261.1"/>
    </source>
</evidence>
<evidence type="ECO:0000313" key="1">
    <source>
        <dbReference type="EMBL" id="CAF3152049.1"/>
    </source>
</evidence>
<dbReference type="Proteomes" id="UP000663825">
    <property type="component" value="Unassembled WGS sequence"/>
</dbReference>
<dbReference type="EMBL" id="CAJNYV010000761">
    <property type="protein sequence ID" value="CAF3382099.1"/>
    <property type="molecule type" value="Genomic_DNA"/>
</dbReference>
<evidence type="ECO:0000313" key="5">
    <source>
        <dbReference type="EMBL" id="CAF3732376.1"/>
    </source>
</evidence>
<dbReference type="Proteomes" id="UP000663872">
    <property type="component" value="Unassembled WGS sequence"/>
</dbReference>
<dbReference type="AlphaFoldDB" id="A0A817P8V7"/>
<gene>
    <name evidence="5" type="ORF">FME351_LOCUS29766</name>
    <name evidence="3" type="ORF">GRG538_LOCUS18435</name>
    <name evidence="6" type="ORF">HFQ381_LOCUS5165</name>
    <name evidence="2" type="ORF">KIK155_LOCUS6403</name>
    <name evidence="4" type="ORF">LUA448_LOCUS28851</name>
    <name evidence="10" type="ORF">QYT958_LOCUS31655</name>
    <name evidence="1" type="ORF">TIS948_LOCUS9769</name>
    <name evidence="8" type="ORF">TOA249_LOCUS1846</name>
    <name evidence="7" type="ORF">TSG867_LOCUS1709</name>
    <name evidence="9" type="ORF">UJA718_LOCUS26898</name>
</gene>
<comment type="caution">
    <text evidence="1">The sequence shown here is derived from an EMBL/GenBank/DDBJ whole genome shotgun (WGS) entry which is preliminary data.</text>
</comment>
<dbReference type="Proteomes" id="UP000663865">
    <property type="component" value="Unassembled WGS sequence"/>
</dbReference>
<dbReference type="Proteomes" id="UP000663833">
    <property type="component" value="Unassembled WGS sequence"/>
</dbReference>
<proteinExistence type="predicted"/>
<accession>A0A817P8V7</accession>
<dbReference type="EMBL" id="CAJOBR010020063">
    <property type="protein sequence ID" value="CAF4925685.1"/>
    <property type="molecule type" value="Genomic_DNA"/>
</dbReference>
<dbReference type="EMBL" id="CAJNYU010004201">
    <property type="protein sequence ID" value="CAF3732376.1"/>
    <property type="molecule type" value="Genomic_DNA"/>
</dbReference>
<evidence type="ECO:0000313" key="12">
    <source>
        <dbReference type="Proteomes" id="UP000663873"/>
    </source>
</evidence>
<dbReference type="Proteomes" id="UP000663862">
    <property type="component" value="Unassembled WGS sequence"/>
</dbReference>
<protein>
    <submittedName>
        <fullName evidence="1">Uncharacterized protein</fullName>
    </submittedName>
</protein>
<evidence type="ECO:0000313" key="8">
    <source>
        <dbReference type="EMBL" id="CAF4481503.1"/>
    </source>
</evidence>
<dbReference type="EMBL" id="CAJNYT010002986">
    <property type="protein sequence ID" value="CAF3515353.1"/>
    <property type="molecule type" value="Genomic_DNA"/>
</dbReference>
<dbReference type="EMBL" id="CAJOBQ010000040">
    <property type="protein sequence ID" value="CAF4228261.1"/>
    <property type="molecule type" value="Genomic_DNA"/>
</dbReference>
<dbReference type="EMBL" id="CAJNXB010001258">
    <property type="protein sequence ID" value="CAF3152049.1"/>
    <property type="molecule type" value="Genomic_DNA"/>
</dbReference>
<dbReference type="EMBL" id="CAJOBO010000213">
    <property type="protein sequence ID" value="CAF4164125.1"/>
    <property type="molecule type" value="Genomic_DNA"/>
</dbReference>
<evidence type="ECO:0000313" key="2">
    <source>
        <dbReference type="EMBL" id="CAF3382099.1"/>
    </source>
</evidence>
<evidence type="ECO:0000313" key="3">
    <source>
        <dbReference type="EMBL" id="CAF3515353.1"/>
    </source>
</evidence>